<reference evidence="3" key="1">
    <citation type="submission" date="2016-10" db="EMBL/GenBank/DDBJ databases">
        <authorList>
            <person name="Varghese N."/>
            <person name="Submissions S."/>
        </authorList>
    </citation>
    <scope>NUCLEOTIDE SEQUENCE [LARGE SCALE GENOMIC DNA]</scope>
    <source>
        <strain evidence="3">Nm44</strain>
    </source>
</reference>
<evidence type="ECO:0000256" key="1">
    <source>
        <dbReference type="SAM" id="MobiDB-lite"/>
    </source>
</evidence>
<protein>
    <submittedName>
        <fullName evidence="2">Uncharacterized protein</fullName>
    </submittedName>
</protein>
<sequence length="53" mass="5809">MKILSKYPCKKNTCEHVGITEVPKFTGDSAPQENGAMNQSIRYSPKVGEQAVP</sequence>
<gene>
    <name evidence="2" type="ORF">SAMN05421863_100198</name>
</gene>
<keyword evidence="3" id="KW-1185">Reference proteome</keyword>
<proteinExistence type="predicted"/>
<accession>A0A1I4IXZ9</accession>
<dbReference type="Proteomes" id="UP000183287">
    <property type="component" value="Unassembled WGS sequence"/>
</dbReference>
<feature type="compositionally biased region" description="Polar residues" evidence="1">
    <location>
        <begin position="29"/>
        <end position="42"/>
    </location>
</feature>
<evidence type="ECO:0000313" key="2">
    <source>
        <dbReference type="EMBL" id="SFL58907.1"/>
    </source>
</evidence>
<dbReference type="AlphaFoldDB" id="A0A1I4IXZ9"/>
<organism evidence="2 3">
    <name type="scientific">Nitrosomonas communis</name>
    <dbReference type="NCBI Taxonomy" id="44574"/>
    <lineage>
        <taxon>Bacteria</taxon>
        <taxon>Pseudomonadati</taxon>
        <taxon>Pseudomonadota</taxon>
        <taxon>Betaproteobacteria</taxon>
        <taxon>Nitrosomonadales</taxon>
        <taxon>Nitrosomonadaceae</taxon>
        <taxon>Nitrosomonas</taxon>
    </lineage>
</organism>
<feature type="region of interest" description="Disordered" evidence="1">
    <location>
        <begin position="23"/>
        <end position="53"/>
    </location>
</feature>
<name>A0A1I4IXZ9_9PROT</name>
<evidence type="ECO:0000313" key="3">
    <source>
        <dbReference type="Proteomes" id="UP000183287"/>
    </source>
</evidence>
<dbReference type="EMBL" id="FOUB01000001">
    <property type="protein sequence ID" value="SFL58907.1"/>
    <property type="molecule type" value="Genomic_DNA"/>
</dbReference>